<evidence type="ECO:0000256" key="7">
    <source>
        <dbReference type="ARBA" id="ARBA00023136"/>
    </source>
</evidence>
<dbReference type="PRINTS" id="PR00813">
    <property type="entry name" value="BCTERIALGSPG"/>
</dbReference>
<keyword evidence="7 10" id="KW-0472">Membrane</keyword>
<evidence type="ECO:0000256" key="4">
    <source>
        <dbReference type="ARBA" id="ARBA00022481"/>
    </source>
</evidence>
<proteinExistence type="inferred from homology"/>
<dbReference type="GO" id="GO:0009986">
    <property type="term" value="C:cell surface"/>
    <property type="evidence" value="ECO:0007669"/>
    <property type="project" value="UniProtKB-SubCell"/>
</dbReference>
<evidence type="ECO:0000256" key="10">
    <source>
        <dbReference type="PIRNR" id="PIRNR029928"/>
    </source>
</evidence>
<keyword evidence="4 11" id="KW-0488">Methylation</keyword>
<evidence type="ECO:0000256" key="3">
    <source>
        <dbReference type="ARBA" id="ARBA00022475"/>
    </source>
</evidence>
<evidence type="ECO:0000256" key="2">
    <source>
        <dbReference type="ARBA" id="ARBA00004241"/>
    </source>
</evidence>
<keyword evidence="5 10" id="KW-0812">Transmembrane</keyword>
<dbReference type="SUPFAM" id="SSF54523">
    <property type="entry name" value="Pili subunits"/>
    <property type="match status" value="1"/>
</dbReference>
<dbReference type="KEGG" id="ahal:FTX54_007310"/>
<name>A0AAJ8LU43_9BACI</name>
<dbReference type="GO" id="GO:0005886">
    <property type="term" value="C:plasma membrane"/>
    <property type="evidence" value="ECO:0007669"/>
    <property type="project" value="UniProtKB-SubCell"/>
</dbReference>
<dbReference type="GO" id="GO:0015628">
    <property type="term" value="P:protein secretion by the type II secretion system"/>
    <property type="evidence" value="ECO:0007669"/>
    <property type="project" value="InterPro"/>
</dbReference>
<dbReference type="NCBIfam" id="NF040999">
    <property type="entry name" value="pilin_ComGC"/>
    <property type="match status" value="1"/>
</dbReference>
<feature type="propeptide" id="PRO_5042675601" evidence="11">
    <location>
        <begin position="1"/>
        <end position="13"/>
    </location>
</feature>
<accession>A0AAJ8LU43</accession>
<keyword evidence="6 10" id="KW-1133">Transmembrane helix</keyword>
<comment type="function">
    <text evidence="10">Required for transformation and DNA binding.</text>
</comment>
<comment type="similarity">
    <text evidence="9 10">Belongs to the ComGC family.</text>
</comment>
<evidence type="ECO:0000256" key="8">
    <source>
        <dbReference type="ARBA" id="ARBA00023287"/>
    </source>
</evidence>
<keyword evidence="13" id="KW-1185">Reference proteome</keyword>
<evidence type="ECO:0000256" key="5">
    <source>
        <dbReference type="ARBA" id="ARBA00022692"/>
    </source>
</evidence>
<evidence type="ECO:0000256" key="11">
    <source>
        <dbReference type="PIRSR" id="PIRSR029928-50"/>
    </source>
</evidence>
<dbReference type="Pfam" id="PF07963">
    <property type="entry name" value="N_methyl"/>
    <property type="match status" value="1"/>
</dbReference>
<dbReference type="Gene3D" id="3.30.700.10">
    <property type="entry name" value="Glycoprotein, Type 4 Pilin"/>
    <property type="match status" value="1"/>
</dbReference>
<dbReference type="GO" id="GO:0015627">
    <property type="term" value="C:type II protein secretion system complex"/>
    <property type="evidence" value="ECO:0007669"/>
    <property type="project" value="InterPro"/>
</dbReference>
<protein>
    <recommendedName>
        <fullName evidence="10">ComG operon protein 3</fullName>
    </recommendedName>
</protein>
<dbReference type="Proteomes" id="UP000321816">
    <property type="component" value="Chromosome"/>
</dbReference>
<feature type="chain" id="PRO_5042675602" description="ComG operon protein 3" evidence="11">
    <location>
        <begin position="14"/>
        <end position="107"/>
    </location>
</feature>
<dbReference type="InterPro" id="IPR016940">
    <property type="entry name" value="ComGC"/>
</dbReference>
<feature type="transmembrane region" description="Helical" evidence="10">
    <location>
        <begin position="12"/>
        <end position="34"/>
    </location>
</feature>
<dbReference type="GO" id="GO:0030420">
    <property type="term" value="P:establishment of competence for transformation"/>
    <property type="evidence" value="ECO:0007669"/>
    <property type="project" value="UniProtKB-UniRule"/>
</dbReference>
<evidence type="ECO:0000313" key="12">
    <source>
        <dbReference type="EMBL" id="WWD81343.1"/>
    </source>
</evidence>
<dbReference type="AlphaFoldDB" id="A0AAJ8LU43"/>
<gene>
    <name evidence="12" type="primary">comGC</name>
    <name evidence="12" type="ORF">FTX54_007310</name>
</gene>
<dbReference type="NCBIfam" id="TIGR02532">
    <property type="entry name" value="IV_pilin_GFxxxE"/>
    <property type="match status" value="1"/>
</dbReference>
<dbReference type="InterPro" id="IPR045584">
    <property type="entry name" value="Pilin-like"/>
</dbReference>
<organism evidence="12 13">
    <name type="scientific">Alkalicoccus halolimnae</name>
    <dbReference type="NCBI Taxonomy" id="1667239"/>
    <lineage>
        <taxon>Bacteria</taxon>
        <taxon>Bacillati</taxon>
        <taxon>Bacillota</taxon>
        <taxon>Bacilli</taxon>
        <taxon>Bacillales</taxon>
        <taxon>Bacillaceae</taxon>
        <taxon>Alkalicoccus</taxon>
    </lineage>
</organism>
<comment type="subcellular location">
    <subcellularLocation>
        <location evidence="1">Cell membrane</location>
        <topology evidence="1">Single-pass membrane protein</topology>
    </subcellularLocation>
    <subcellularLocation>
        <location evidence="2">Cell surface</location>
    </subcellularLocation>
</comment>
<dbReference type="InterPro" id="IPR000983">
    <property type="entry name" value="Bac_GSPG_pilin"/>
</dbReference>
<evidence type="ECO:0000256" key="9">
    <source>
        <dbReference type="ARBA" id="ARBA00043982"/>
    </source>
</evidence>
<keyword evidence="8 10" id="KW-0178">Competence</keyword>
<comment type="subunit">
    <text evidence="10">Homodimer.</text>
</comment>
<reference evidence="12 13" key="1">
    <citation type="submission" date="2024-01" db="EMBL/GenBank/DDBJ databases">
        <title>Complete Genome Sequence of Alkalicoccus halolimnae BZ-SZ-XJ29T, a Moderately Halophilic Bacterium Isolated from a Salt Lake.</title>
        <authorList>
            <person name="Zhao B."/>
        </authorList>
    </citation>
    <scope>NUCLEOTIDE SEQUENCE [LARGE SCALE GENOMIC DNA]</scope>
    <source>
        <strain evidence="12 13">BZ-SZ-XJ29</strain>
    </source>
</reference>
<dbReference type="PROSITE" id="PS00409">
    <property type="entry name" value="PROKAR_NTER_METHYL"/>
    <property type="match status" value="1"/>
</dbReference>
<dbReference type="PIRSF" id="PIRSF029928">
    <property type="entry name" value="Late_competence_ComGC"/>
    <property type="match status" value="1"/>
</dbReference>
<keyword evidence="10" id="KW-0813">Transport</keyword>
<sequence length="107" mass="11594">MKKFMGFIKNKKGFTLIEVMVVLVIISILLLVFIPNLTKNQNVANSKSCEATLELVEAQIIAYQIDNDGQSPASVSAMQEAGYVDRDTCPDGSSITINGLNAISVNE</sequence>
<evidence type="ECO:0000256" key="6">
    <source>
        <dbReference type="ARBA" id="ARBA00022989"/>
    </source>
</evidence>
<feature type="modified residue" description="N-methylphenylalanine" evidence="11">
    <location>
        <position position="14"/>
    </location>
</feature>
<dbReference type="InterPro" id="IPR012902">
    <property type="entry name" value="N_methyl_site"/>
</dbReference>
<keyword evidence="3 10" id="KW-1003">Cell membrane</keyword>
<evidence type="ECO:0000256" key="1">
    <source>
        <dbReference type="ARBA" id="ARBA00004162"/>
    </source>
</evidence>
<evidence type="ECO:0000313" key="13">
    <source>
        <dbReference type="Proteomes" id="UP000321816"/>
    </source>
</evidence>
<dbReference type="RefSeq" id="WP_246125567.1">
    <property type="nucleotide sequence ID" value="NZ_CP144914.1"/>
</dbReference>
<dbReference type="EMBL" id="CP144914">
    <property type="protein sequence ID" value="WWD81343.1"/>
    <property type="molecule type" value="Genomic_DNA"/>
</dbReference>